<evidence type="ECO:0000256" key="7">
    <source>
        <dbReference type="HAMAP-Rule" id="MF_00485"/>
    </source>
</evidence>
<dbReference type="GO" id="GO:0006412">
    <property type="term" value="P:translation"/>
    <property type="evidence" value="ECO:0007669"/>
    <property type="project" value="UniProtKB-UniRule"/>
</dbReference>
<dbReference type="Pfam" id="PF08071">
    <property type="entry name" value="RS4NT"/>
    <property type="match status" value="1"/>
</dbReference>
<keyword evidence="11" id="KW-1185">Reference proteome</keyword>
<dbReference type="PROSITE" id="PS00528">
    <property type="entry name" value="RIBOSOMAL_S4E"/>
    <property type="match status" value="1"/>
</dbReference>
<dbReference type="Pfam" id="PF01479">
    <property type="entry name" value="S4"/>
    <property type="match status" value="1"/>
</dbReference>
<dbReference type="GeneID" id="24841488"/>
<dbReference type="Gene3D" id="2.30.30.30">
    <property type="match status" value="1"/>
</dbReference>
<dbReference type="PANTHER" id="PTHR11581:SF0">
    <property type="entry name" value="SMALL RIBOSOMAL SUBUNIT PROTEIN ES4"/>
    <property type="match status" value="1"/>
</dbReference>
<dbReference type="InterPro" id="IPR038237">
    <property type="entry name" value="Ribosomal_eS4_central_sf"/>
</dbReference>
<keyword evidence="4 7" id="KW-0689">Ribosomal protein</keyword>
<dbReference type="GO" id="GO:0003735">
    <property type="term" value="F:structural constituent of ribosome"/>
    <property type="evidence" value="ECO:0007669"/>
    <property type="project" value="InterPro"/>
</dbReference>
<dbReference type="InterPro" id="IPR013843">
    <property type="entry name" value="Ribosomal_eS4_N"/>
</dbReference>
<keyword evidence="2 8" id="KW-0699">rRNA-binding</keyword>
<dbReference type="SMART" id="SM00363">
    <property type="entry name" value="S4"/>
    <property type="match status" value="1"/>
</dbReference>
<dbReference type="RefSeq" id="WP_048164348.1">
    <property type="nucleotide sequence ID" value="NZ_CP006019.1"/>
</dbReference>
<dbReference type="InterPro" id="IPR002942">
    <property type="entry name" value="S4_RNA-bd"/>
</dbReference>
<accession>A0A075LR48</accession>
<dbReference type="Proteomes" id="UP000027981">
    <property type="component" value="Chromosome"/>
</dbReference>
<protein>
    <recommendedName>
        <fullName evidence="6 7">Small ribosomal subunit protein eS4</fullName>
    </recommendedName>
</protein>
<dbReference type="CDD" id="cd00165">
    <property type="entry name" value="S4"/>
    <property type="match status" value="1"/>
</dbReference>
<dbReference type="InterPro" id="IPR018199">
    <property type="entry name" value="Ribosomal_eS4_N_CS"/>
</dbReference>
<organism evidence="10 11">
    <name type="scientific">Palaeococcus pacificus DY20341</name>
    <dbReference type="NCBI Taxonomy" id="1343739"/>
    <lineage>
        <taxon>Archaea</taxon>
        <taxon>Methanobacteriati</taxon>
        <taxon>Methanobacteriota</taxon>
        <taxon>Thermococci</taxon>
        <taxon>Thermococcales</taxon>
        <taxon>Thermococcaceae</taxon>
        <taxon>Palaeococcus</taxon>
    </lineage>
</organism>
<keyword evidence="5 7" id="KW-0687">Ribonucleoprotein</keyword>
<reference evidence="11" key="1">
    <citation type="submission" date="2013-06" db="EMBL/GenBank/DDBJ databases">
        <title>Complete Genome Sequence of Hyperthermophilic Palaeococcus pacificus DY20341T, Isolated from a Deep-Sea Hydrothermal Sediments.</title>
        <authorList>
            <person name="Zeng X."/>
            <person name="Shao Z."/>
        </authorList>
    </citation>
    <scope>NUCLEOTIDE SEQUENCE [LARGE SCALE GENOMIC DNA]</scope>
    <source>
        <strain evidence="11">DY20341</strain>
    </source>
</reference>
<reference evidence="10 11" key="2">
    <citation type="journal article" date="2015" name="Genome Announc.">
        <title>Complete Genome Sequence of Hyperthermophilic Piezophilic Archaeon Palaeococcus pacificus DY20341T, Isolated from Deep-Sea Hydrothermal Sediments.</title>
        <authorList>
            <person name="Zeng X."/>
            <person name="Jebbar M."/>
            <person name="Shao Z."/>
        </authorList>
    </citation>
    <scope>NUCLEOTIDE SEQUENCE [LARGE SCALE GENOMIC DNA]</scope>
    <source>
        <strain evidence="10 11">DY20341</strain>
    </source>
</reference>
<evidence type="ECO:0000256" key="3">
    <source>
        <dbReference type="ARBA" id="ARBA00022884"/>
    </source>
</evidence>
<dbReference type="AlphaFoldDB" id="A0A075LR48"/>
<dbReference type="InterPro" id="IPR014722">
    <property type="entry name" value="Rib_uL2_dom2"/>
</dbReference>
<dbReference type="GO" id="GO:0022627">
    <property type="term" value="C:cytosolic small ribosomal subunit"/>
    <property type="evidence" value="ECO:0007669"/>
    <property type="project" value="TreeGrafter"/>
</dbReference>
<dbReference type="OrthoDB" id="372073at2157"/>
<evidence type="ECO:0000259" key="9">
    <source>
        <dbReference type="SMART" id="SM00363"/>
    </source>
</evidence>
<evidence type="ECO:0000256" key="1">
    <source>
        <dbReference type="ARBA" id="ARBA00007500"/>
    </source>
</evidence>
<dbReference type="PROSITE" id="PS50889">
    <property type="entry name" value="S4"/>
    <property type="match status" value="1"/>
</dbReference>
<dbReference type="NCBIfam" id="NF003312">
    <property type="entry name" value="PRK04313.1"/>
    <property type="match status" value="1"/>
</dbReference>
<dbReference type="InterPro" id="IPR013845">
    <property type="entry name" value="Ribosomal_eS4_central_region"/>
</dbReference>
<feature type="domain" description="RNA-binding S4" evidence="9">
    <location>
        <begin position="44"/>
        <end position="107"/>
    </location>
</feature>
<dbReference type="InterPro" id="IPR041982">
    <property type="entry name" value="Ribosomal_eS4_KOW"/>
</dbReference>
<dbReference type="STRING" id="1343739.PAP_01775"/>
<keyword evidence="3 7" id="KW-0694">RNA-binding</keyword>
<evidence type="ECO:0000256" key="8">
    <source>
        <dbReference type="PROSITE-ProRule" id="PRU00182"/>
    </source>
</evidence>
<dbReference type="Pfam" id="PF00900">
    <property type="entry name" value="Ribosomal_S4e"/>
    <property type="match status" value="1"/>
</dbReference>
<dbReference type="GO" id="GO:0019843">
    <property type="term" value="F:rRNA binding"/>
    <property type="evidence" value="ECO:0007669"/>
    <property type="project" value="UniProtKB-KW"/>
</dbReference>
<comment type="similarity">
    <text evidence="1 7">Belongs to the eukaryotic ribosomal protein eS4 family.</text>
</comment>
<dbReference type="FunFam" id="2.30.30.30:FF:000090">
    <property type="entry name" value="30S ribosomal protein S4e"/>
    <property type="match status" value="1"/>
</dbReference>
<dbReference type="InterPro" id="IPR000876">
    <property type="entry name" value="Ribosomal_eS4"/>
</dbReference>
<evidence type="ECO:0000256" key="5">
    <source>
        <dbReference type="ARBA" id="ARBA00023274"/>
    </source>
</evidence>
<dbReference type="SUPFAM" id="SSF55174">
    <property type="entry name" value="Alpha-L RNA-binding motif"/>
    <property type="match status" value="1"/>
</dbReference>
<evidence type="ECO:0000256" key="6">
    <source>
        <dbReference type="ARBA" id="ARBA00035272"/>
    </source>
</evidence>
<evidence type="ECO:0000256" key="4">
    <source>
        <dbReference type="ARBA" id="ARBA00022980"/>
    </source>
</evidence>
<evidence type="ECO:0000256" key="2">
    <source>
        <dbReference type="ARBA" id="ARBA00022730"/>
    </source>
</evidence>
<name>A0A075LR48_9EURY</name>
<dbReference type="Gene3D" id="3.10.290.10">
    <property type="entry name" value="RNA-binding S4 domain"/>
    <property type="match status" value="1"/>
</dbReference>
<dbReference type="HAMAP" id="MF_00485">
    <property type="entry name" value="Ribosomal_eS4"/>
    <property type="match status" value="1"/>
</dbReference>
<dbReference type="Gene3D" id="2.40.50.740">
    <property type="match status" value="1"/>
</dbReference>
<dbReference type="KEGG" id="ppac:PAP_01775"/>
<dbReference type="HOGENOM" id="CLU_060400_0_0_2"/>
<evidence type="ECO:0000313" key="10">
    <source>
        <dbReference type="EMBL" id="AIF68794.1"/>
    </source>
</evidence>
<dbReference type="CDD" id="cd06087">
    <property type="entry name" value="KOW_RPS4"/>
    <property type="match status" value="1"/>
</dbReference>
<proteinExistence type="inferred from homology"/>
<dbReference type="eggNOG" id="arCOG04093">
    <property type="taxonomic scope" value="Archaea"/>
</dbReference>
<sequence>MAKKGARRHLKRLAAPTQWYIERKAYKWAVRPSPGPHNMRTSIPLLYIVRDYLGYAKTGREAKKILNEGKVLVDGKIRKDYRFPVGIMDVVSIPALGEHYRVIPNRLGKLILHKISEEEAKVKPLKINNKRMVKGGNLQLNLHDGSNHLIKLSSLTDETKDRFRTFDTILMKVPEREIVEVIPFEVGTYVFVTQGKNVARKGKIVEVRHFPMGWPDVITIEDEEGELFDTLKEYAIVIGKESPKISLP</sequence>
<dbReference type="PIRSF" id="PIRSF002116">
    <property type="entry name" value="Ribosomal_S4"/>
    <property type="match status" value="1"/>
</dbReference>
<evidence type="ECO:0000313" key="11">
    <source>
        <dbReference type="Proteomes" id="UP000027981"/>
    </source>
</evidence>
<dbReference type="EMBL" id="CP006019">
    <property type="protein sequence ID" value="AIF68794.1"/>
    <property type="molecule type" value="Genomic_DNA"/>
</dbReference>
<dbReference type="InterPro" id="IPR036986">
    <property type="entry name" value="S4_RNA-bd_sf"/>
</dbReference>
<gene>
    <name evidence="7" type="primary">rps4e</name>
    <name evidence="10" type="ORF">PAP_01775</name>
</gene>
<dbReference type="FunFam" id="3.10.290.10:FF:000002">
    <property type="entry name" value="40S ribosomal protein S4"/>
    <property type="match status" value="1"/>
</dbReference>
<dbReference type="PANTHER" id="PTHR11581">
    <property type="entry name" value="30S/40S RIBOSOMAL PROTEIN S4"/>
    <property type="match status" value="1"/>
</dbReference>